<dbReference type="KEGG" id="amuc:Pan181_32560"/>
<dbReference type="RefSeq" id="WP_145247926.1">
    <property type="nucleotide sequence ID" value="NZ_CP036278.1"/>
</dbReference>
<protein>
    <submittedName>
        <fullName evidence="5">Xylose operon regulatory protein</fullName>
    </submittedName>
</protein>
<dbReference type="SUPFAM" id="SSF46689">
    <property type="entry name" value="Homeodomain-like"/>
    <property type="match status" value="1"/>
</dbReference>
<dbReference type="PROSITE" id="PS01124">
    <property type="entry name" value="HTH_ARAC_FAMILY_2"/>
    <property type="match status" value="1"/>
</dbReference>
<dbReference type="GO" id="GO:0000976">
    <property type="term" value="F:transcription cis-regulatory region binding"/>
    <property type="evidence" value="ECO:0007669"/>
    <property type="project" value="TreeGrafter"/>
</dbReference>
<dbReference type="InterPro" id="IPR018062">
    <property type="entry name" value="HTH_AraC-typ_CS"/>
</dbReference>
<dbReference type="OrthoDB" id="9795616at2"/>
<keyword evidence="1" id="KW-0805">Transcription regulation</keyword>
<dbReference type="InterPro" id="IPR054031">
    <property type="entry name" value="XylR_PBP1"/>
</dbReference>
<dbReference type="Pfam" id="PF13377">
    <property type="entry name" value="Peripla_BP_3"/>
    <property type="match status" value="1"/>
</dbReference>
<reference evidence="5 6" key="1">
    <citation type="submission" date="2019-02" db="EMBL/GenBank/DDBJ databases">
        <title>Deep-cultivation of Planctomycetes and their phenomic and genomic characterization uncovers novel biology.</title>
        <authorList>
            <person name="Wiegand S."/>
            <person name="Jogler M."/>
            <person name="Boedeker C."/>
            <person name="Pinto D."/>
            <person name="Vollmers J."/>
            <person name="Rivas-Marin E."/>
            <person name="Kohn T."/>
            <person name="Peeters S.H."/>
            <person name="Heuer A."/>
            <person name="Rast P."/>
            <person name="Oberbeckmann S."/>
            <person name="Bunk B."/>
            <person name="Jeske O."/>
            <person name="Meyerdierks A."/>
            <person name="Storesund J.E."/>
            <person name="Kallscheuer N."/>
            <person name="Luecker S."/>
            <person name="Lage O.M."/>
            <person name="Pohl T."/>
            <person name="Merkel B.J."/>
            <person name="Hornburger P."/>
            <person name="Mueller R.-W."/>
            <person name="Bruemmer F."/>
            <person name="Labrenz M."/>
            <person name="Spormann A.M."/>
            <person name="Op den Camp H."/>
            <person name="Overmann J."/>
            <person name="Amann R."/>
            <person name="Jetten M.S.M."/>
            <person name="Mascher T."/>
            <person name="Medema M.H."/>
            <person name="Devos D.P."/>
            <person name="Kaster A.-K."/>
            <person name="Ovreas L."/>
            <person name="Rohde M."/>
            <person name="Galperin M.Y."/>
            <person name="Jogler C."/>
        </authorList>
    </citation>
    <scope>NUCLEOTIDE SEQUENCE [LARGE SCALE GENOMIC DNA]</scope>
    <source>
        <strain evidence="5 6">Pan181</strain>
    </source>
</reference>
<evidence type="ECO:0000256" key="1">
    <source>
        <dbReference type="ARBA" id="ARBA00023015"/>
    </source>
</evidence>
<evidence type="ECO:0000313" key="5">
    <source>
        <dbReference type="EMBL" id="QDU57042.1"/>
    </source>
</evidence>
<keyword evidence="2" id="KW-0238">DNA-binding</keyword>
<feature type="domain" description="HTH araC/xylS-type" evidence="4">
    <location>
        <begin position="312"/>
        <end position="410"/>
    </location>
</feature>
<dbReference type="PROSITE" id="PS00041">
    <property type="entry name" value="HTH_ARAC_FAMILY_1"/>
    <property type="match status" value="1"/>
</dbReference>
<evidence type="ECO:0000256" key="3">
    <source>
        <dbReference type="ARBA" id="ARBA00023163"/>
    </source>
</evidence>
<dbReference type="Proteomes" id="UP000315750">
    <property type="component" value="Chromosome"/>
</dbReference>
<dbReference type="Pfam" id="PF12833">
    <property type="entry name" value="HTH_18"/>
    <property type="match status" value="1"/>
</dbReference>
<accession>A0A518AQN9</accession>
<name>A0A518AQN9_9BACT</name>
<dbReference type="InterPro" id="IPR046335">
    <property type="entry name" value="LacI/GalR-like_sensor"/>
</dbReference>
<dbReference type="PANTHER" id="PTHR30146:SF24">
    <property type="entry name" value="XYLOSE OPERON REGULATORY PROTEIN"/>
    <property type="match status" value="1"/>
</dbReference>
<keyword evidence="6" id="KW-1185">Reference proteome</keyword>
<dbReference type="InterPro" id="IPR028082">
    <property type="entry name" value="Peripla_BP_I"/>
</dbReference>
<dbReference type="CDD" id="cd01543">
    <property type="entry name" value="PBP1_XylR"/>
    <property type="match status" value="1"/>
</dbReference>
<evidence type="ECO:0000256" key="2">
    <source>
        <dbReference type="ARBA" id="ARBA00023125"/>
    </source>
</evidence>
<gene>
    <name evidence="5" type="primary">xylR_7</name>
    <name evidence="5" type="ORF">Pan181_32560</name>
</gene>
<dbReference type="Gene3D" id="1.10.10.60">
    <property type="entry name" value="Homeodomain-like"/>
    <property type="match status" value="1"/>
</dbReference>
<evidence type="ECO:0000259" key="4">
    <source>
        <dbReference type="PROSITE" id="PS01124"/>
    </source>
</evidence>
<dbReference type="Pfam" id="PF22177">
    <property type="entry name" value="PBP1_XylR"/>
    <property type="match status" value="1"/>
</dbReference>
<sequence>MANEIEQPATKERSAGEAELRVKHAEAEKPLRHVTLLVESSTTWGSDIVQGIADYANDHANWVIYYEPRGKYEVLHLPDDWRGDGVIARVTTESLGDQIVAAKVPAVNVSWHAYHGGLIPRCTTSERLSAEMIAQHFLDRGFRRFAYFGDCRRAKHADLFGSAFIEIIEQSGFVCHKHPCVTRNVKEGAPTRQEQLELMEWVQQLPKPIALLAFNDVRGRQVVEACRQSGIAVPDDIAVMGGEHDKLASQMSRPRLSSIDLSSHRVGFEAAKLLDRMMAGKQPPTDPILIPPARILVHASTDTLAVEDELVSQALHFIAAQLHRPINVKHILEHVPTSRRVLEQRFRDLLGRAPAEEIRRARIERTKRLLAETDKSLRQIARDCGFLHAEVLSRVFRRTEGITPSEYRKRVRTAD</sequence>
<dbReference type="InterPro" id="IPR009057">
    <property type="entry name" value="Homeodomain-like_sf"/>
</dbReference>
<dbReference type="PANTHER" id="PTHR30146">
    <property type="entry name" value="LACI-RELATED TRANSCRIPTIONAL REPRESSOR"/>
    <property type="match status" value="1"/>
</dbReference>
<dbReference type="AlphaFoldDB" id="A0A518AQN9"/>
<evidence type="ECO:0000313" key="6">
    <source>
        <dbReference type="Proteomes" id="UP000315750"/>
    </source>
</evidence>
<dbReference type="EMBL" id="CP036278">
    <property type="protein sequence ID" value="QDU57042.1"/>
    <property type="molecule type" value="Genomic_DNA"/>
</dbReference>
<dbReference type="Gene3D" id="3.40.50.2300">
    <property type="match status" value="2"/>
</dbReference>
<proteinExistence type="predicted"/>
<dbReference type="SMART" id="SM00342">
    <property type="entry name" value="HTH_ARAC"/>
    <property type="match status" value="1"/>
</dbReference>
<dbReference type="GO" id="GO:0003700">
    <property type="term" value="F:DNA-binding transcription factor activity"/>
    <property type="evidence" value="ECO:0007669"/>
    <property type="project" value="InterPro"/>
</dbReference>
<dbReference type="InterPro" id="IPR018060">
    <property type="entry name" value="HTH_AraC"/>
</dbReference>
<keyword evidence="3" id="KW-0804">Transcription</keyword>
<organism evidence="5 6">
    <name type="scientific">Aeoliella mucimassa</name>
    <dbReference type="NCBI Taxonomy" id="2527972"/>
    <lineage>
        <taxon>Bacteria</taxon>
        <taxon>Pseudomonadati</taxon>
        <taxon>Planctomycetota</taxon>
        <taxon>Planctomycetia</taxon>
        <taxon>Pirellulales</taxon>
        <taxon>Lacipirellulaceae</taxon>
        <taxon>Aeoliella</taxon>
    </lineage>
</organism>
<dbReference type="SUPFAM" id="SSF53822">
    <property type="entry name" value="Periplasmic binding protein-like I"/>
    <property type="match status" value="1"/>
</dbReference>